<feature type="domain" description="Ig-like" evidence="6">
    <location>
        <begin position="392"/>
        <end position="470"/>
    </location>
</feature>
<feature type="domain" description="Ig-like" evidence="6">
    <location>
        <begin position="474"/>
        <end position="556"/>
    </location>
</feature>
<feature type="signal peptide" evidence="5">
    <location>
        <begin position="1"/>
        <end position="20"/>
    </location>
</feature>
<keyword evidence="3" id="KW-0325">Glycoprotein</keyword>
<dbReference type="SMART" id="SM00406">
    <property type="entry name" value="IGv"/>
    <property type="match status" value="3"/>
</dbReference>
<dbReference type="SMART" id="SM00409">
    <property type="entry name" value="IG"/>
    <property type="match status" value="11"/>
</dbReference>
<dbReference type="PANTHER" id="PTHR44337">
    <property type="entry name" value="CARCINOEMBRYONIC ANTIGEN-RELATED CELL ADHESION MOLECULE 8"/>
    <property type="match status" value="1"/>
</dbReference>
<dbReference type="InterPro" id="IPR007110">
    <property type="entry name" value="Ig-like_dom"/>
</dbReference>
<dbReference type="InterPro" id="IPR036179">
    <property type="entry name" value="Ig-like_dom_sf"/>
</dbReference>
<dbReference type="Gene3D" id="2.60.40.10">
    <property type="entry name" value="Immunoglobulins"/>
    <property type="match status" value="11"/>
</dbReference>
<dbReference type="SMART" id="SM00408">
    <property type="entry name" value="IGc2"/>
    <property type="match status" value="10"/>
</dbReference>
<sequence length="1022" mass="111305">MGHKVLAIFFTLICAPGLYAVFLVPSKNPVAVGTNVTISVNDTETITVGLWLFGPSTLFMWYQGNMIQGTSLQNGTEFNNSTYQLTLSSVTLRNSGLYVLEAFTPIKTRAEITLDVQEPVSNVTAFVNITNLVEFNDTVTFTCNASGTPLWFSWQNRSSIVTAGGRVELRNGGRELFINGVMRYDEGPFKCLVENNISKVETNQTNLNISYGPSNLTVTALPEKEAYISGSDIFLSCSADSKPTASFYWMYNGIHLNVSGSSYNLRNTTQNISGQYACVAKNAVTLRSVAVIKNIKVVDPILSVTVNPAGSPVEGNAFNLSCNVVGPVDSIHWMKNGTYLGADDMITFFNNNSTLSFYRLGLSDDGLYQCAASNAVSNITSKAYNLMVNYGPWNTTMSGPIVGVVGQNVTFSCSADSHPPSRYSWFLNVTKVGEGPVLTRALSPDSGRRYTCMASNEITGSSSNVSLELTLIYPVSHVIVNAGNQQPVFNQPFTLTCTASGDVEHIQWMKNSMFLYPYKGITFSNDNSTLSFQSLNLNDDGHYQCEASNSVSHMTSPAYDLMVIYGPWNTEVAGPRMAEMGSNVTFRCSAVSRPHSQYSWFYNNLKVGDGPVFVKAALSLTSSGQYTCMAFNNITGGSSSASLELTVIDPVSHVIVNAGNQQPVFNQPFTLTCTASGDVEHIQWMKNSMFLYPYKGITFSNDNSTLSFQSLNLNDDGHYQCEASNSVSHMTSPAYDLMVTYGPWNTEVAGPRMAEMGSNVTFRCSAVSRPHSQYSWFYNNLKVGDGPVFVKAALSLTNSGQYTCMAFNNITGGSSSASLELTVIEAIVKVDVTADSPFPLASQSLRLTCNVTGAYNRLHWLQNNQNFQPSDRVTFSADNTTVTIKALQPADNGRYQCVASNSVRQHFSQPYNLAVIFGPHSVQITVTNGIPPVLTCLAESQPPAVYHWILENNTVGNVSSIVLPIKSIFGGNYTCVAKNPWTNITLQASQVVNYPDAAVSVQASVMLTALLILLIPVLDEWL</sequence>
<dbReference type="InterPro" id="IPR003598">
    <property type="entry name" value="Ig_sub2"/>
</dbReference>
<feature type="domain" description="Ig-like" evidence="6">
    <location>
        <begin position="743"/>
        <end position="820"/>
    </location>
</feature>
<dbReference type="Ensembl" id="ENSCCRT00020058475.1">
    <property type="protein sequence ID" value="ENSCCRP00020053504.1"/>
    <property type="gene ID" value="ENSCCRG00020024126.1"/>
</dbReference>
<keyword evidence="4" id="KW-0393">Immunoglobulin domain</keyword>
<accession>A0A8C2FCG7</accession>
<feature type="domain" description="Ig-like" evidence="6">
    <location>
        <begin position="919"/>
        <end position="993"/>
    </location>
</feature>
<name>A0A8C2FCG7_CYPCA</name>
<feature type="domain" description="Ig-like" evidence="6">
    <location>
        <begin position="300"/>
        <end position="389"/>
    </location>
</feature>
<keyword evidence="2" id="KW-1015">Disulfide bond</keyword>
<evidence type="ECO:0000256" key="4">
    <source>
        <dbReference type="ARBA" id="ARBA00023319"/>
    </source>
</evidence>
<evidence type="ECO:0000256" key="1">
    <source>
        <dbReference type="ARBA" id="ARBA00022729"/>
    </source>
</evidence>
<dbReference type="Pfam" id="PF13895">
    <property type="entry name" value="Ig_2"/>
    <property type="match status" value="3"/>
</dbReference>
<protein>
    <submittedName>
        <fullName evidence="7">CEA cell adhesion molecule 1</fullName>
    </submittedName>
</protein>
<feature type="domain" description="Ig-like" evidence="6">
    <location>
        <begin position="842"/>
        <end position="908"/>
    </location>
</feature>
<dbReference type="AlphaFoldDB" id="A0A8C2FCG7"/>
<dbReference type="InterPro" id="IPR013106">
    <property type="entry name" value="Ig_V-set"/>
</dbReference>
<dbReference type="InterPro" id="IPR003599">
    <property type="entry name" value="Ig_sub"/>
</dbReference>
<dbReference type="Pfam" id="PF07679">
    <property type="entry name" value="I-set"/>
    <property type="match status" value="2"/>
</dbReference>
<dbReference type="InterPro" id="IPR013783">
    <property type="entry name" value="Ig-like_fold"/>
</dbReference>
<keyword evidence="1 5" id="KW-0732">Signal</keyword>
<dbReference type="PROSITE" id="PS50835">
    <property type="entry name" value="IG_LIKE"/>
    <property type="match status" value="10"/>
</dbReference>
<feature type="domain" description="Ig-like" evidence="6">
    <location>
        <begin position="650"/>
        <end position="740"/>
    </location>
</feature>
<dbReference type="PANTHER" id="PTHR44337:SF20">
    <property type="entry name" value="CARCINOEMBRYONIC ANTIGEN-RELATED CELL ADHESION MOLECULE 5-RELATED"/>
    <property type="match status" value="1"/>
</dbReference>
<reference evidence="7" key="1">
    <citation type="submission" date="2025-08" db="UniProtKB">
        <authorList>
            <consortium name="Ensembl"/>
        </authorList>
    </citation>
    <scope>IDENTIFICATION</scope>
</reference>
<feature type="chain" id="PRO_5034108743" evidence="5">
    <location>
        <begin position="21"/>
        <end position="1022"/>
    </location>
</feature>
<evidence type="ECO:0000256" key="3">
    <source>
        <dbReference type="ARBA" id="ARBA00023180"/>
    </source>
</evidence>
<evidence type="ECO:0000313" key="7">
    <source>
        <dbReference type="Ensembl" id="ENSCCRP00020053504.1"/>
    </source>
</evidence>
<evidence type="ECO:0000256" key="5">
    <source>
        <dbReference type="SAM" id="SignalP"/>
    </source>
</evidence>
<dbReference type="InterPro" id="IPR052598">
    <property type="entry name" value="IgSF_CEA-related"/>
</dbReference>
<feature type="domain" description="Ig-like" evidence="6">
    <location>
        <begin position="213"/>
        <end position="290"/>
    </location>
</feature>
<dbReference type="Pfam" id="PF13927">
    <property type="entry name" value="Ig_3"/>
    <property type="match status" value="4"/>
</dbReference>
<evidence type="ECO:0000259" key="6">
    <source>
        <dbReference type="PROSITE" id="PS50835"/>
    </source>
</evidence>
<organism evidence="7 8">
    <name type="scientific">Cyprinus carpio</name>
    <name type="common">Common carp</name>
    <dbReference type="NCBI Taxonomy" id="7962"/>
    <lineage>
        <taxon>Eukaryota</taxon>
        <taxon>Metazoa</taxon>
        <taxon>Chordata</taxon>
        <taxon>Craniata</taxon>
        <taxon>Vertebrata</taxon>
        <taxon>Euteleostomi</taxon>
        <taxon>Actinopterygii</taxon>
        <taxon>Neopterygii</taxon>
        <taxon>Teleostei</taxon>
        <taxon>Ostariophysi</taxon>
        <taxon>Cypriniformes</taxon>
        <taxon>Cyprinidae</taxon>
        <taxon>Cyprininae</taxon>
        <taxon>Cyprinus</taxon>
    </lineage>
</organism>
<feature type="domain" description="Ig-like" evidence="6">
    <location>
        <begin position="567"/>
        <end position="644"/>
    </location>
</feature>
<dbReference type="InterPro" id="IPR013098">
    <property type="entry name" value="Ig_I-set"/>
</dbReference>
<dbReference type="Proteomes" id="UP000694701">
    <property type="component" value="Unplaced"/>
</dbReference>
<dbReference type="CDD" id="cd00096">
    <property type="entry name" value="Ig"/>
    <property type="match status" value="3"/>
</dbReference>
<proteinExistence type="predicted"/>
<dbReference type="SUPFAM" id="SSF48726">
    <property type="entry name" value="Immunoglobulin"/>
    <property type="match status" value="10"/>
</dbReference>
<feature type="domain" description="Ig-like" evidence="6">
    <location>
        <begin position="119"/>
        <end position="208"/>
    </location>
</feature>
<evidence type="ECO:0000256" key="2">
    <source>
        <dbReference type="ARBA" id="ARBA00023157"/>
    </source>
</evidence>
<evidence type="ECO:0000313" key="8">
    <source>
        <dbReference type="Proteomes" id="UP000694701"/>
    </source>
</evidence>